<dbReference type="EMBL" id="QCXM01000001">
    <property type="protein sequence ID" value="PUT49362.1"/>
    <property type="molecule type" value="Genomic_DNA"/>
</dbReference>
<sequence length="417" mass="46783">MATYNAPKPRYSGWTWAKFIAARLLFPPIIWWDTLKLGMNHLLGEWAGEQVLPAQKREFSSVAVSDGTVSTYNDVENQLTCEKHTVITHDNAKLDTFEIKHGTQQNKAPKYQRYIINLVGNAMCYEDIIPEMQKDAKALQANVVGFNLRGVRQSQGKPKSKSDLVTDGIAQVQRLLDQGVSPQNITLKGHSLGAGIASLVAKHFHQLGQPINVFNSRSFSSITNFVVGQLRLKRNELGNPENGHTNTTGGIIAGWLLKPFIKLGVSLVKWEMNAGSAFNSIPEAYRDYIVVRTRKNSRHDSRDDITIPHYASIHNELSAERRKKKAALDKEINTLDKLIQSGDPLAKHQLLSAKEKLIEARERIKSDRKMEAAPQQNGHVTPWADLTNRSGKSARTFFREFVKRTAEDHAVQIAPNH</sequence>
<dbReference type="Gene3D" id="3.40.50.1820">
    <property type="entry name" value="alpha/beta hydrolase"/>
    <property type="match status" value="1"/>
</dbReference>
<comment type="caution">
    <text evidence="3">The sequence shown here is derived from an EMBL/GenBank/DDBJ whole genome shotgun (WGS) entry which is preliminary data.</text>
</comment>
<dbReference type="OrthoDB" id="5644263at2"/>
<dbReference type="AlphaFoldDB" id="A0A3A5LHB5"/>
<dbReference type="PANTHER" id="PTHR12277:SF81">
    <property type="entry name" value="PROTEIN ABHD13"/>
    <property type="match status" value="1"/>
</dbReference>
<dbReference type="Proteomes" id="UP000306421">
    <property type="component" value="Unassembled WGS sequence"/>
</dbReference>
<proteinExistence type="predicted"/>
<dbReference type="SUPFAM" id="SSF53474">
    <property type="entry name" value="alpha/beta-Hydrolases"/>
    <property type="match status" value="1"/>
</dbReference>
<dbReference type="Proteomes" id="UP000251035">
    <property type="component" value="Unassembled WGS sequence"/>
</dbReference>
<reference evidence="2 5" key="1">
    <citation type="submission" date="2018-04" db="EMBL/GenBank/DDBJ databases">
        <title>Whole genome sequence comparison of clinical and drinking water Legionella pneumophila isolates associated with the Flint Water Crisis.</title>
        <authorList>
            <person name="Garner E."/>
            <person name="Brown C."/>
            <person name="Schwake O."/>
            <person name="Coil D."/>
            <person name="Jospin G."/>
            <person name="Eisen J."/>
            <person name="Edwards M."/>
            <person name="Pruden A."/>
        </authorList>
    </citation>
    <scope>NUCLEOTIDE SEQUENCE [LARGE SCALE GENOMIC DNA]</scope>
    <source>
        <strain evidence="2 5">Genessee03</strain>
    </source>
</reference>
<dbReference type="Pfam" id="PF05677">
    <property type="entry name" value="DUF818"/>
    <property type="match status" value="1"/>
</dbReference>
<dbReference type="EMBL" id="QZWB01000001">
    <property type="protein sequence ID" value="RJT49275.1"/>
    <property type="molecule type" value="Genomic_DNA"/>
</dbReference>
<reference evidence="3 6" key="3">
    <citation type="submission" date="2018-09" db="EMBL/GenBank/DDBJ databases">
        <title>Draft genome sequences of Legionella taurinensis isolated from water samples.</title>
        <authorList>
            <person name="Chakeri A."/>
            <person name="Allerberger F."/>
            <person name="Kundi M."/>
            <person name="Ruppitsch W."/>
            <person name="Schmid D."/>
        </authorList>
    </citation>
    <scope>NUCLEOTIDE SEQUENCE [LARGE SCALE GENOMIC DNA]</scope>
    <source>
        <strain evidence="3 6">4570-18-6</strain>
    </source>
</reference>
<dbReference type="InterPro" id="IPR029058">
    <property type="entry name" value="AB_hydrolase_fold"/>
</dbReference>
<accession>A0A3A5LHB5</accession>
<dbReference type="RefSeq" id="WP_108290539.1">
    <property type="nucleotide sequence ID" value="NZ_CAAAIR010000001.1"/>
</dbReference>
<evidence type="ECO:0000256" key="1">
    <source>
        <dbReference type="SAM" id="MobiDB-lite"/>
    </source>
</evidence>
<evidence type="ECO:0000313" key="3">
    <source>
        <dbReference type="EMBL" id="RJT49275.1"/>
    </source>
</evidence>
<protein>
    <submittedName>
        <fullName evidence="3">Alpha/beta fold hydrolase</fullName>
    </submittedName>
    <submittedName>
        <fullName evidence="2">Protein SidB</fullName>
    </submittedName>
</protein>
<evidence type="ECO:0000313" key="5">
    <source>
        <dbReference type="Proteomes" id="UP000251035"/>
    </source>
</evidence>
<keyword evidence="5" id="KW-1185">Reference proteome</keyword>
<name>A0A3A5LHB5_9GAMM</name>
<dbReference type="EMBL" id="QFGG01000001">
    <property type="protein sequence ID" value="TID46727.1"/>
    <property type="molecule type" value="Genomic_DNA"/>
</dbReference>
<evidence type="ECO:0000313" key="4">
    <source>
        <dbReference type="EMBL" id="TID46727.1"/>
    </source>
</evidence>
<dbReference type="Proteomes" id="UP000270757">
    <property type="component" value="Unassembled WGS sequence"/>
</dbReference>
<dbReference type="GeneID" id="48948016"/>
<dbReference type="PANTHER" id="PTHR12277">
    <property type="entry name" value="ALPHA/BETA HYDROLASE DOMAIN-CONTAINING PROTEIN"/>
    <property type="match status" value="1"/>
</dbReference>
<dbReference type="GO" id="GO:0016787">
    <property type="term" value="F:hydrolase activity"/>
    <property type="evidence" value="ECO:0007669"/>
    <property type="project" value="UniProtKB-KW"/>
</dbReference>
<evidence type="ECO:0000313" key="6">
    <source>
        <dbReference type="Proteomes" id="UP000270757"/>
    </source>
</evidence>
<evidence type="ECO:0000313" key="2">
    <source>
        <dbReference type="EMBL" id="PUT49362.1"/>
    </source>
</evidence>
<feature type="region of interest" description="Disordered" evidence="1">
    <location>
        <begin position="366"/>
        <end position="386"/>
    </location>
</feature>
<dbReference type="InterPro" id="IPR008536">
    <property type="entry name" value="DUF818"/>
</dbReference>
<gene>
    <name evidence="3" type="ORF">D6J04_01075</name>
    <name evidence="2" type="ORF">DB745_01270</name>
    <name evidence="4" type="ORF">DIZ81_01265</name>
</gene>
<organism evidence="3 6">
    <name type="scientific">Legionella taurinensis</name>
    <dbReference type="NCBI Taxonomy" id="70611"/>
    <lineage>
        <taxon>Bacteria</taxon>
        <taxon>Pseudomonadati</taxon>
        <taxon>Pseudomonadota</taxon>
        <taxon>Gammaproteobacteria</taxon>
        <taxon>Legionellales</taxon>
        <taxon>Legionellaceae</taxon>
        <taxon>Legionella</taxon>
    </lineage>
</organism>
<reference evidence="4 7" key="2">
    <citation type="submission" date="2018-04" db="EMBL/GenBank/DDBJ databases">
        <title>Whole genome sequence comparison of clinical and drinking water Legionella pneumophila isolates.</title>
        <authorList>
            <person name="Garner E."/>
        </authorList>
    </citation>
    <scope>NUCLEOTIDE SEQUENCE [LARGE SCALE GENOMIC DNA]</scope>
    <source>
        <strain evidence="4 7">WH02</strain>
    </source>
</reference>
<evidence type="ECO:0000313" key="7">
    <source>
        <dbReference type="Proteomes" id="UP000306421"/>
    </source>
</evidence>
<keyword evidence="3" id="KW-0378">Hydrolase</keyword>